<name>A0ABP7GN77_9MICO</name>
<dbReference type="Proteomes" id="UP001500540">
    <property type="component" value="Unassembled WGS sequence"/>
</dbReference>
<protein>
    <recommendedName>
        <fullName evidence="3">Acyl-CoA carboxylase subunit epsilon</fullName>
    </recommendedName>
</protein>
<comment type="caution">
    <text evidence="1">The sequence shown here is derived from an EMBL/GenBank/DDBJ whole genome shotgun (WGS) entry which is preliminary data.</text>
</comment>
<dbReference type="Pfam" id="PF13822">
    <property type="entry name" value="ACC_epsilon"/>
    <property type="match status" value="1"/>
</dbReference>
<accession>A0ABP7GN77</accession>
<evidence type="ECO:0008006" key="3">
    <source>
        <dbReference type="Google" id="ProtNLM"/>
    </source>
</evidence>
<dbReference type="InterPro" id="IPR032716">
    <property type="entry name" value="ACC_epsilon"/>
</dbReference>
<proteinExistence type="predicted"/>
<keyword evidence="2" id="KW-1185">Reference proteome</keyword>
<sequence length="79" mass="8338">MSRGDDSAADPSLLHVDVVRGNPTDAELAAVLAVVSEAYAQEQATATASDEPTRSGWSLSARNLRAPLRRDLGWGRFGG</sequence>
<evidence type="ECO:0000313" key="1">
    <source>
        <dbReference type="EMBL" id="GAA3768413.1"/>
    </source>
</evidence>
<organism evidence="1 2">
    <name type="scientific">Microbacterium kribbense</name>
    <dbReference type="NCBI Taxonomy" id="433645"/>
    <lineage>
        <taxon>Bacteria</taxon>
        <taxon>Bacillati</taxon>
        <taxon>Actinomycetota</taxon>
        <taxon>Actinomycetes</taxon>
        <taxon>Micrococcales</taxon>
        <taxon>Microbacteriaceae</taxon>
        <taxon>Microbacterium</taxon>
    </lineage>
</organism>
<reference evidence="2" key="1">
    <citation type="journal article" date="2019" name="Int. J. Syst. Evol. Microbiol.">
        <title>The Global Catalogue of Microorganisms (GCM) 10K type strain sequencing project: providing services to taxonomists for standard genome sequencing and annotation.</title>
        <authorList>
            <consortium name="The Broad Institute Genomics Platform"/>
            <consortium name="The Broad Institute Genome Sequencing Center for Infectious Disease"/>
            <person name="Wu L."/>
            <person name="Ma J."/>
        </authorList>
    </citation>
    <scope>NUCLEOTIDE SEQUENCE [LARGE SCALE GENOMIC DNA]</scope>
    <source>
        <strain evidence="2">JCM 16950</strain>
    </source>
</reference>
<evidence type="ECO:0000313" key="2">
    <source>
        <dbReference type="Proteomes" id="UP001500540"/>
    </source>
</evidence>
<dbReference type="RefSeq" id="WP_344783346.1">
    <property type="nucleotide sequence ID" value="NZ_BAABAF010000007.1"/>
</dbReference>
<dbReference type="EMBL" id="BAABAF010000007">
    <property type="protein sequence ID" value="GAA3768413.1"/>
    <property type="molecule type" value="Genomic_DNA"/>
</dbReference>
<gene>
    <name evidence="1" type="ORF">GCM10022240_21110</name>
</gene>